<name>A0A388TF99_9BACT</name>
<evidence type="ECO:0000256" key="3">
    <source>
        <dbReference type="ARBA" id="ARBA00022679"/>
    </source>
</evidence>
<dbReference type="PANTHER" id="PTHR13370">
    <property type="entry name" value="RNA METHYLASE-RELATED"/>
    <property type="match status" value="1"/>
</dbReference>
<proteinExistence type="inferred from homology"/>
<accession>A0A388TF99</accession>
<dbReference type="InterPro" id="IPR029063">
    <property type="entry name" value="SAM-dependent_MTases_sf"/>
</dbReference>
<dbReference type="Pfam" id="PF01555">
    <property type="entry name" value="N6_N4_Mtase"/>
    <property type="match status" value="1"/>
</dbReference>
<dbReference type="InterPro" id="IPR002941">
    <property type="entry name" value="DNA_methylase_N4/N6"/>
</dbReference>
<comment type="similarity">
    <text evidence="1 4">Belongs to the N(4)/N(6)-methyltransferase family.</text>
</comment>
<feature type="domain" description="DNA methylase N-4/N-6" evidence="5">
    <location>
        <begin position="29"/>
        <end position="260"/>
    </location>
</feature>
<keyword evidence="2" id="KW-0489">Methyltransferase</keyword>
<dbReference type="GO" id="GO:0032259">
    <property type="term" value="P:methylation"/>
    <property type="evidence" value="ECO:0007669"/>
    <property type="project" value="UniProtKB-KW"/>
</dbReference>
<dbReference type="GO" id="GO:0003677">
    <property type="term" value="F:DNA binding"/>
    <property type="evidence" value="ECO:0007669"/>
    <property type="project" value="InterPro"/>
</dbReference>
<dbReference type="GO" id="GO:0009007">
    <property type="term" value="F:site-specific DNA-methyltransferase (adenine-specific) activity"/>
    <property type="evidence" value="ECO:0007669"/>
    <property type="project" value="TreeGrafter"/>
</dbReference>
<dbReference type="PANTHER" id="PTHR13370:SF3">
    <property type="entry name" value="TRNA (GUANINE(10)-N2)-METHYLTRANSFERASE HOMOLOG"/>
    <property type="match status" value="1"/>
</dbReference>
<dbReference type="Gene3D" id="3.40.50.150">
    <property type="entry name" value="Vaccinia Virus protein VP39"/>
    <property type="match status" value="1"/>
</dbReference>
<keyword evidence="7" id="KW-1185">Reference proteome</keyword>
<sequence>MCKQINNIINTIQNTDCILGMKKIPDMSIDLIIADPPYNLSKGGHWKWDNSISLKGMGGNWNKVMENWDNMSFEDYWNFTEQWLSEAKRILKPTGSIWVCGTYHNMGIINILFQKLGIEIINEIIWYKRNAFPNLAGRRFTASHETLLWGHVGEKKREYYFDYVYTKNGFFAEDLMKKQDKQMRTVWDIPNNKDKEELLYGKHPTMKPQKLLRRIISATSKLGDICLTPFSGSGSECVAAKRLNRNYIGFETNTDYYNLSLKRITAMGEMQKNRLELAHAA</sequence>
<evidence type="ECO:0000256" key="2">
    <source>
        <dbReference type="ARBA" id="ARBA00022603"/>
    </source>
</evidence>
<dbReference type="PROSITE" id="PS00092">
    <property type="entry name" value="N6_MTASE"/>
    <property type="match status" value="1"/>
</dbReference>
<evidence type="ECO:0000313" key="7">
    <source>
        <dbReference type="Proteomes" id="UP000275925"/>
    </source>
</evidence>
<keyword evidence="3" id="KW-0808">Transferase</keyword>
<dbReference type="PRINTS" id="PR00508">
    <property type="entry name" value="S21N4MTFRASE"/>
</dbReference>
<dbReference type="SUPFAM" id="SSF53335">
    <property type="entry name" value="S-adenosyl-L-methionine-dependent methyltransferases"/>
    <property type="match status" value="1"/>
</dbReference>
<dbReference type="InterPro" id="IPR002052">
    <property type="entry name" value="DNA_methylase_N6_adenine_CS"/>
</dbReference>
<evidence type="ECO:0000256" key="4">
    <source>
        <dbReference type="RuleBase" id="RU362026"/>
    </source>
</evidence>
<organism evidence="6 7">
    <name type="scientific">Candidatus Termititenax persephonae</name>
    <dbReference type="NCBI Taxonomy" id="2218525"/>
    <lineage>
        <taxon>Bacteria</taxon>
        <taxon>Bacillati</taxon>
        <taxon>Candidatus Margulisiibacteriota</taxon>
        <taxon>Candidatus Termititenacia</taxon>
        <taxon>Candidatus Termititenacales</taxon>
        <taxon>Candidatus Termititenacaceae</taxon>
        <taxon>Candidatus Termititenax</taxon>
    </lineage>
</organism>
<dbReference type="EMBL" id="BGZO01000006">
    <property type="protein sequence ID" value="GBR75712.1"/>
    <property type="molecule type" value="Genomic_DNA"/>
</dbReference>
<protein>
    <recommendedName>
        <fullName evidence="4">Methyltransferase</fullName>
        <ecNumber evidence="4">2.1.1.-</ecNumber>
    </recommendedName>
</protein>
<evidence type="ECO:0000313" key="6">
    <source>
        <dbReference type="EMBL" id="GBR75712.1"/>
    </source>
</evidence>
<dbReference type="GO" id="GO:0008170">
    <property type="term" value="F:N-methyltransferase activity"/>
    <property type="evidence" value="ECO:0007669"/>
    <property type="project" value="InterPro"/>
</dbReference>
<dbReference type="AlphaFoldDB" id="A0A388TF99"/>
<reference evidence="6 7" key="1">
    <citation type="journal article" date="2019" name="ISME J.">
        <title>Genome analyses of uncultured TG2/ZB3 bacteria in 'Margulisbacteria' specifically attached to ectosymbiotic spirochetes of protists in the termite gut.</title>
        <authorList>
            <person name="Utami Y.D."/>
            <person name="Kuwahara H."/>
            <person name="Igai K."/>
            <person name="Murakami T."/>
            <person name="Sugaya K."/>
            <person name="Morikawa T."/>
            <person name="Nagura Y."/>
            <person name="Yuki M."/>
            <person name="Deevong P."/>
            <person name="Inoue T."/>
            <person name="Kihara K."/>
            <person name="Lo N."/>
            <person name="Yamada A."/>
            <person name="Ohkuma M."/>
            <person name="Hongoh Y."/>
        </authorList>
    </citation>
    <scope>NUCLEOTIDE SEQUENCE [LARGE SCALE GENOMIC DNA]</scope>
    <source>
        <strain evidence="6">NkOx7-02</strain>
    </source>
</reference>
<dbReference type="EC" id="2.1.1.-" evidence="4"/>
<dbReference type="InterPro" id="IPR001091">
    <property type="entry name" value="RM_Methyltransferase"/>
</dbReference>
<dbReference type="GO" id="GO:0005737">
    <property type="term" value="C:cytoplasm"/>
    <property type="evidence" value="ECO:0007669"/>
    <property type="project" value="TreeGrafter"/>
</dbReference>
<comment type="caution">
    <text evidence="6">The sequence shown here is derived from an EMBL/GenBank/DDBJ whole genome shotgun (WGS) entry which is preliminary data.</text>
</comment>
<gene>
    <name evidence="6" type="ORF">NO2_0360</name>
</gene>
<dbReference type="Proteomes" id="UP000275925">
    <property type="component" value="Unassembled WGS sequence"/>
</dbReference>
<evidence type="ECO:0000259" key="5">
    <source>
        <dbReference type="Pfam" id="PF01555"/>
    </source>
</evidence>
<evidence type="ECO:0000256" key="1">
    <source>
        <dbReference type="ARBA" id="ARBA00006594"/>
    </source>
</evidence>